<proteinExistence type="inferred from homology"/>
<comment type="similarity">
    <text evidence="2">Belongs to the dUTPase family.</text>
</comment>
<dbReference type="InterPro" id="IPR036157">
    <property type="entry name" value="dUTPase-like_sf"/>
</dbReference>
<dbReference type="Proteomes" id="UP000218811">
    <property type="component" value="Unassembled WGS sequence"/>
</dbReference>
<comment type="subunit">
    <text evidence="3">Homotrimer.</text>
</comment>
<evidence type="ECO:0000313" key="8">
    <source>
        <dbReference type="Proteomes" id="UP000218811"/>
    </source>
</evidence>
<dbReference type="GO" id="GO:0046081">
    <property type="term" value="P:dUTP catabolic process"/>
    <property type="evidence" value="ECO:0007669"/>
    <property type="project" value="InterPro"/>
</dbReference>
<feature type="non-terminal residue" evidence="7">
    <location>
        <position position="60"/>
    </location>
</feature>
<reference evidence="7 8" key="1">
    <citation type="journal article" date="2012" name="Science">
        <title>The Paleozoic origin of enzymatic lignin decomposition reconstructed from 31 fungal genomes.</title>
        <authorList>
            <person name="Floudas D."/>
            <person name="Binder M."/>
            <person name="Riley R."/>
            <person name="Barry K."/>
            <person name="Blanchette R.A."/>
            <person name="Henrissat B."/>
            <person name="Martinez A.T."/>
            <person name="Otillar R."/>
            <person name="Spatafora J.W."/>
            <person name="Yadav J.S."/>
            <person name="Aerts A."/>
            <person name="Benoit I."/>
            <person name="Boyd A."/>
            <person name="Carlson A."/>
            <person name="Copeland A."/>
            <person name="Coutinho P.M."/>
            <person name="de Vries R.P."/>
            <person name="Ferreira P."/>
            <person name="Findley K."/>
            <person name="Foster B."/>
            <person name="Gaskell J."/>
            <person name="Glotzer D."/>
            <person name="Gorecki P."/>
            <person name="Heitman J."/>
            <person name="Hesse C."/>
            <person name="Hori C."/>
            <person name="Igarashi K."/>
            <person name="Jurgens J.A."/>
            <person name="Kallen N."/>
            <person name="Kersten P."/>
            <person name="Kohler A."/>
            <person name="Kuees U."/>
            <person name="Kumar T.K.A."/>
            <person name="Kuo A."/>
            <person name="LaButti K."/>
            <person name="Larrondo L.F."/>
            <person name="Lindquist E."/>
            <person name="Ling A."/>
            <person name="Lombard V."/>
            <person name="Lucas S."/>
            <person name="Lundell T."/>
            <person name="Martin R."/>
            <person name="McLaughlin D.J."/>
            <person name="Morgenstern I."/>
            <person name="Morin E."/>
            <person name="Murat C."/>
            <person name="Nagy L.G."/>
            <person name="Nolan M."/>
            <person name="Ohm R.A."/>
            <person name="Patyshakuliyeva A."/>
            <person name="Rokas A."/>
            <person name="Ruiz-Duenas F.J."/>
            <person name="Sabat G."/>
            <person name="Salamov A."/>
            <person name="Samejima M."/>
            <person name="Schmutz J."/>
            <person name="Slot J.C."/>
            <person name="St John F."/>
            <person name="Stenlid J."/>
            <person name="Sun H."/>
            <person name="Sun S."/>
            <person name="Syed K."/>
            <person name="Tsang A."/>
            <person name="Wiebenga A."/>
            <person name="Young D."/>
            <person name="Pisabarro A."/>
            <person name="Eastwood D.C."/>
            <person name="Martin F."/>
            <person name="Cullen D."/>
            <person name="Grigoriev I.V."/>
            <person name="Hibbett D.S."/>
        </authorList>
    </citation>
    <scope>NUCLEOTIDE SEQUENCE [LARGE SCALE GENOMIC DNA]</scope>
    <source>
        <strain evidence="7 8">MD-104</strain>
    </source>
</reference>
<dbReference type="InterPro" id="IPR029054">
    <property type="entry name" value="dUTPase-like"/>
</dbReference>
<sequence>PTRGTEDSTGYNLYAAQDILINSWKSASVPTNIFIKVPYGTYGRIAPRSGVAIIMSKYYI</sequence>
<evidence type="ECO:0000256" key="1">
    <source>
        <dbReference type="ARBA" id="ARBA00005142"/>
    </source>
</evidence>
<evidence type="ECO:0000256" key="5">
    <source>
        <dbReference type="ARBA" id="ARBA00023080"/>
    </source>
</evidence>
<name>A0A2H3JDR0_WOLCO</name>
<dbReference type="EMBL" id="KB468042">
    <property type="protein sequence ID" value="PCH39695.1"/>
    <property type="molecule type" value="Genomic_DNA"/>
</dbReference>
<dbReference type="Pfam" id="PF00692">
    <property type="entry name" value="dUTPase"/>
    <property type="match status" value="1"/>
</dbReference>
<comment type="pathway">
    <text evidence="1">Pyrimidine metabolism; dUMP biosynthesis; dUMP from dCTP (dUTP route): step 2/2.</text>
</comment>
<dbReference type="STRING" id="742152.A0A2H3JDR0"/>
<evidence type="ECO:0000313" key="7">
    <source>
        <dbReference type="EMBL" id="PCH39695.1"/>
    </source>
</evidence>
<feature type="domain" description="dUTPase-like" evidence="6">
    <location>
        <begin position="1"/>
        <end position="52"/>
    </location>
</feature>
<dbReference type="OrthoDB" id="419889at2759"/>
<dbReference type="AlphaFoldDB" id="A0A2H3JDR0"/>
<dbReference type="SUPFAM" id="SSF51283">
    <property type="entry name" value="dUTPase-like"/>
    <property type="match status" value="1"/>
</dbReference>
<evidence type="ECO:0000256" key="4">
    <source>
        <dbReference type="ARBA" id="ARBA00012379"/>
    </source>
</evidence>
<dbReference type="Gene3D" id="2.70.40.10">
    <property type="match status" value="1"/>
</dbReference>
<keyword evidence="5" id="KW-0546">Nucleotide metabolism</keyword>
<evidence type="ECO:0000256" key="3">
    <source>
        <dbReference type="ARBA" id="ARBA00011233"/>
    </source>
</evidence>
<evidence type="ECO:0000259" key="6">
    <source>
        <dbReference type="Pfam" id="PF00692"/>
    </source>
</evidence>
<dbReference type="PANTHER" id="PTHR11241:SF0">
    <property type="entry name" value="DEOXYURIDINE 5'-TRIPHOSPHATE NUCLEOTIDOHYDROLASE"/>
    <property type="match status" value="1"/>
</dbReference>
<dbReference type="InterPro" id="IPR008181">
    <property type="entry name" value="dUTPase"/>
</dbReference>
<protein>
    <recommendedName>
        <fullName evidence="4">dUTP diphosphatase</fullName>
        <ecNumber evidence="4">3.6.1.23</ecNumber>
    </recommendedName>
</protein>
<evidence type="ECO:0000256" key="2">
    <source>
        <dbReference type="ARBA" id="ARBA00006581"/>
    </source>
</evidence>
<gene>
    <name evidence="7" type="ORF">WOLCODRAFT_47967</name>
</gene>
<feature type="non-terminal residue" evidence="7">
    <location>
        <position position="1"/>
    </location>
</feature>
<dbReference type="GO" id="GO:0000287">
    <property type="term" value="F:magnesium ion binding"/>
    <property type="evidence" value="ECO:0007669"/>
    <property type="project" value="InterPro"/>
</dbReference>
<organism evidence="7 8">
    <name type="scientific">Wolfiporia cocos (strain MD-104)</name>
    <name type="common">Brown rot fungus</name>
    <dbReference type="NCBI Taxonomy" id="742152"/>
    <lineage>
        <taxon>Eukaryota</taxon>
        <taxon>Fungi</taxon>
        <taxon>Dikarya</taxon>
        <taxon>Basidiomycota</taxon>
        <taxon>Agaricomycotina</taxon>
        <taxon>Agaricomycetes</taxon>
        <taxon>Polyporales</taxon>
        <taxon>Phaeolaceae</taxon>
        <taxon>Wolfiporia</taxon>
    </lineage>
</organism>
<dbReference type="GO" id="GO:0004170">
    <property type="term" value="F:dUTP diphosphatase activity"/>
    <property type="evidence" value="ECO:0007669"/>
    <property type="project" value="UniProtKB-EC"/>
</dbReference>
<accession>A0A2H3JDR0</accession>
<dbReference type="EC" id="3.6.1.23" evidence="4"/>
<dbReference type="GO" id="GO:0006226">
    <property type="term" value="P:dUMP biosynthetic process"/>
    <property type="evidence" value="ECO:0007669"/>
    <property type="project" value="InterPro"/>
</dbReference>
<dbReference type="PANTHER" id="PTHR11241">
    <property type="entry name" value="DEOXYURIDINE 5'-TRIPHOSPHATE NUCLEOTIDOHYDROLASE"/>
    <property type="match status" value="1"/>
</dbReference>
<keyword evidence="8" id="KW-1185">Reference proteome</keyword>